<keyword evidence="1" id="KW-0812">Transmembrane</keyword>
<sequence length="117" mass="12903">VKPDKTSANNTLTCLAHLVHLVVIILMTLPLFHLVSGFCICGKGLLGVPCFCSPAHLHGWTHTCTRTHTILQTLCIWQCGVLPWAMFTGCYLSQYVGKALLTDVVLLVSHDSRMWSP</sequence>
<dbReference type="Proteomes" id="UP000694402">
    <property type="component" value="Unassembled WGS sequence"/>
</dbReference>
<dbReference type="Ensembl" id="ENSOTST00005037371.2">
    <property type="protein sequence ID" value="ENSOTSP00005034447.1"/>
    <property type="gene ID" value="ENSOTSG00005016209.2"/>
</dbReference>
<evidence type="ECO:0000313" key="3">
    <source>
        <dbReference type="Proteomes" id="UP000694402"/>
    </source>
</evidence>
<evidence type="ECO:0000313" key="2">
    <source>
        <dbReference type="Ensembl" id="ENSOTSP00005034447.1"/>
    </source>
</evidence>
<keyword evidence="1" id="KW-1133">Transmembrane helix</keyword>
<accession>A0A8C8FFP5</accession>
<protein>
    <submittedName>
        <fullName evidence="2">Uncharacterized protein</fullName>
    </submittedName>
</protein>
<evidence type="ECO:0000256" key="1">
    <source>
        <dbReference type="SAM" id="Phobius"/>
    </source>
</evidence>
<feature type="transmembrane region" description="Helical" evidence="1">
    <location>
        <begin position="12"/>
        <end position="35"/>
    </location>
</feature>
<keyword evidence="1" id="KW-0472">Membrane</keyword>
<proteinExistence type="predicted"/>
<dbReference type="AlphaFoldDB" id="A0A8C8FFP5"/>
<name>A0A8C8FFP5_ONCTS</name>
<reference evidence="2" key="2">
    <citation type="submission" date="2025-09" db="UniProtKB">
        <authorList>
            <consortium name="Ensembl"/>
        </authorList>
    </citation>
    <scope>IDENTIFICATION</scope>
</reference>
<keyword evidence="3" id="KW-1185">Reference proteome</keyword>
<organism evidence="2 3">
    <name type="scientific">Oncorhynchus tshawytscha</name>
    <name type="common">Chinook salmon</name>
    <name type="synonym">Salmo tshawytscha</name>
    <dbReference type="NCBI Taxonomy" id="74940"/>
    <lineage>
        <taxon>Eukaryota</taxon>
        <taxon>Metazoa</taxon>
        <taxon>Chordata</taxon>
        <taxon>Craniata</taxon>
        <taxon>Vertebrata</taxon>
        <taxon>Euteleostomi</taxon>
        <taxon>Actinopterygii</taxon>
        <taxon>Neopterygii</taxon>
        <taxon>Teleostei</taxon>
        <taxon>Protacanthopterygii</taxon>
        <taxon>Salmoniformes</taxon>
        <taxon>Salmonidae</taxon>
        <taxon>Salmoninae</taxon>
        <taxon>Oncorhynchus</taxon>
    </lineage>
</organism>
<reference evidence="2" key="1">
    <citation type="submission" date="2025-08" db="UniProtKB">
        <authorList>
            <consortium name="Ensembl"/>
        </authorList>
    </citation>
    <scope>IDENTIFICATION</scope>
</reference>